<sequence length="231" mass="24592">MASKTKPVSHIKQSALDRIMPRHAPFYFGVAAGLLALALSLWLIPKFAVAIGAIALFVVYLVLGAIKLPELTADYLRENAADEDAPAGGIFLVTLIVVGASIATLFLALNGEKPDGLEVALSLGSVLLGWFTMQAMGAFHYAYEYYQVPEASSGSKKKVEGGLDFPGEEEPDGTAFIYFSYTVGTSVATSDTKVTSNAMRRRLTLHLVFSHLYNTIILAAAVNVVMSLGGG</sequence>
<dbReference type="Proteomes" id="UP001217476">
    <property type="component" value="Chromosome"/>
</dbReference>
<proteinExistence type="predicted"/>
<keyword evidence="1" id="KW-1133">Transmembrane helix</keyword>
<name>A0AAJ5VXG4_9HYPH</name>
<feature type="transmembrane region" description="Helical" evidence="1">
    <location>
        <begin position="121"/>
        <end position="143"/>
    </location>
</feature>
<keyword evidence="1" id="KW-0812">Transmembrane</keyword>
<feature type="transmembrane region" description="Helical" evidence="1">
    <location>
        <begin position="26"/>
        <end position="44"/>
    </location>
</feature>
<feature type="transmembrane region" description="Helical" evidence="1">
    <location>
        <begin position="203"/>
        <end position="226"/>
    </location>
</feature>
<feature type="transmembrane region" description="Helical" evidence="1">
    <location>
        <begin position="50"/>
        <end position="68"/>
    </location>
</feature>
<keyword evidence="1" id="KW-0472">Membrane</keyword>
<dbReference type="AlphaFoldDB" id="A0AAJ5VXG4"/>
<organism evidence="2 3">
    <name type="scientific">Candidatus Devosia phytovorans</name>
    <dbReference type="NCBI Taxonomy" id="3121372"/>
    <lineage>
        <taxon>Bacteria</taxon>
        <taxon>Pseudomonadati</taxon>
        <taxon>Pseudomonadota</taxon>
        <taxon>Alphaproteobacteria</taxon>
        <taxon>Hyphomicrobiales</taxon>
        <taxon>Devosiaceae</taxon>
        <taxon>Devosia</taxon>
    </lineage>
</organism>
<dbReference type="Pfam" id="PF07077">
    <property type="entry name" value="DUF1345"/>
    <property type="match status" value="1"/>
</dbReference>
<accession>A0AAJ5VXG4</accession>
<reference evidence="2" key="1">
    <citation type="submission" date="2023-03" db="EMBL/GenBank/DDBJ databases">
        <title>Andean soil-derived lignocellulolytic bacterial consortium as a source of novel taxa and putative plastic-active enzymes.</title>
        <authorList>
            <person name="Diaz-Garcia L."/>
            <person name="Chuvochina M."/>
            <person name="Feuerriegel G."/>
            <person name="Bunk B."/>
            <person name="Sproer C."/>
            <person name="Streit W.R."/>
            <person name="Rodriguez L.M."/>
            <person name="Overmann J."/>
            <person name="Jimenez D.J."/>
        </authorList>
    </citation>
    <scope>NUCLEOTIDE SEQUENCE</scope>
    <source>
        <strain evidence="2">MAG 4196</strain>
    </source>
</reference>
<dbReference type="EMBL" id="CP119312">
    <property type="protein sequence ID" value="WEK05700.1"/>
    <property type="molecule type" value="Genomic_DNA"/>
</dbReference>
<feature type="transmembrane region" description="Helical" evidence="1">
    <location>
        <begin position="89"/>
        <end position="109"/>
    </location>
</feature>
<evidence type="ECO:0000313" key="3">
    <source>
        <dbReference type="Proteomes" id="UP001217476"/>
    </source>
</evidence>
<evidence type="ECO:0000313" key="2">
    <source>
        <dbReference type="EMBL" id="WEK05700.1"/>
    </source>
</evidence>
<gene>
    <name evidence="2" type="ORF">P0Y65_05455</name>
</gene>
<dbReference type="InterPro" id="IPR009781">
    <property type="entry name" value="DUF1345"/>
</dbReference>
<protein>
    <submittedName>
        <fullName evidence="2">DUF1345 domain-containing protein</fullName>
    </submittedName>
</protein>
<evidence type="ECO:0000256" key="1">
    <source>
        <dbReference type="SAM" id="Phobius"/>
    </source>
</evidence>